<evidence type="ECO:0000256" key="1">
    <source>
        <dbReference type="SAM" id="MobiDB-lite"/>
    </source>
</evidence>
<feature type="region of interest" description="Disordered" evidence="1">
    <location>
        <begin position="468"/>
        <end position="513"/>
    </location>
</feature>
<dbReference type="EMBL" id="JARGDH010000004">
    <property type="protein sequence ID" value="KAL0270552.1"/>
    <property type="molecule type" value="Genomic_DNA"/>
</dbReference>
<dbReference type="AlphaFoldDB" id="A0AAW2HL61"/>
<dbReference type="PANTHER" id="PTHR13060:SF0">
    <property type="entry name" value="PROTEIN ECDYSONELESS HOMOLOG"/>
    <property type="match status" value="1"/>
</dbReference>
<dbReference type="Pfam" id="PF07093">
    <property type="entry name" value="SGT1"/>
    <property type="match status" value="1"/>
</dbReference>
<feature type="region of interest" description="Disordered" evidence="1">
    <location>
        <begin position="542"/>
        <end position="563"/>
    </location>
</feature>
<organism evidence="2">
    <name type="scientific">Menopon gallinae</name>
    <name type="common">poultry shaft louse</name>
    <dbReference type="NCBI Taxonomy" id="328185"/>
    <lineage>
        <taxon>Eukaryota</taxon>
        <taxon>Metazoa</taxon>
        <taxon>Ecdysozoa</taxon>
        <taxon>Arthropoda</taxon>
        <taxon>Hexapoda</taxon>
        <taxon>Insecta</taxon>
        <taxon>Pterygota</taxon>
        <taxon>Neoptera</taxon>
        <taxon>Paraneoptera</taxon>
        <taxon>Psocodea</taxon>
        <taxon>Troctomorpha</taxon>
        <taxon>Phthiraptera</taxon>
        <taxon>Amblycera</taxon>
        <taxon>Menoponidae</taxon>
        <taxon>Menopon</taxon>
    </lineage>
</organism>
<dbReference type="GO" id="GO:0005634">
    <property type="term" value="C:nucleus"/>
    <property type="evidence" value="ECO:0007669"/>
    <property type="project" value="TreeGrafter"/>
</dbReference>
<name>A0AAW2HL61_9NEOP</name>
<gene>
    <name evidence="2" type="ORF">PYX00_007926</name>
</gene>
<evidence type="ECO:0000313" key="2">
    <source>
        <dbReference type="EMBL" id="KAL0270552.1"/>
    </source>
</evidence>
<feature type="compositionally biased region" description="Polar residues" evidence="1">
    <location>
        <begin position="496"/>
        <end position="513"/>
    </location>
</feature>
<feature type="compositionally biased region" description="Acidic residues" evidence="1">
    <location>
        <begin position="549"/>
        <end position="558"/>
    </location>
</feature>
<reference evidence="2" key="1">
    <citation type="journal article" date="2024" name="Gigascience">
        <title>Chromosome-level genome of the poultry shaft louse Menopon gallinae provides insight into the host-switching and adaptive evolution of parasitic lice.</title>
        <authorList>
            <person name="Xu Y."/>
            <person name="Ma L."/>
            <person name="Liu S."/>
            <person name="Liang Y."/>
            <person name="Liu Q."/>
            <person name="He Z."/>
            <person name="Tian L."/>
            <person name="Duan Y."/>
            <person name="Cai W."/>
            <person name="Li H."/>
            <person name="Song F."/>
        </authorList>
    </citation>
    <scope>NUCLEOTIDE SEQUENCE</scope>
    <source>
        <strain evidence="2">Cailab_2023a</strain>
    </source>
</reference>
<dbReference type="InterPro" id="IPR010770">
    <property type="entry name" value="Ecd"/>
</dbReference>
<sequence length="659" mass="74870">MADIKFIDLKDTDSVEFHIYPDLSQSFKTGNVTFNLIDELMNDIYKIVGGLSENYIWHNEEFKIFPKNLVSCFESALNGPDPFCFYGSLNYGENVEDEWFLVYLLVELTKQIDGLVVQVRDGDGEILLIEAAEQLPSWITPETCEGKTFIYKGELHVLPLSYNAGNENSTVSHQVLKYVRENSETIKCDHSVQKAIGYKISGYPSKIEKNYHNAILYVPVGVASLLNTDEKLIAPAVRAFCDRDLIDIKACRAMRYFPPENRVYAKVKFTRLLYVMLATSKYIPDKRIGWNLPPPTDESYKSHLLGIKLACGFEILLNQAKGNSCKGESEESDFENDHNWKRFLNSLTARNYFKGLLEHSQQYNQLLDAAKEYYSNSCGKSLKPSRAKQVLDTFSKMDIDVEELKKRELSWSKSDDDSWMNITQEELDSLLKARFGCTGDKTGDDRFEIAHHLDEFINHVSDLEGAEFPKKSKTSKNTALKTRTTKQRKTVKFSPDTKTSEAPSENTVGNSSNINFEPEGFINAIQNILDFSIPDDNYWDSEGSGMSSYDDESELEIGENEKQKSKKDKVLIRYMKEMDKELSHTTMAKSFVPENATDAKTEQDDNFERAEEFKPVDIDVNALKNIISSYRAQMGEPGPAENLLGPLGVNLDEIDADVD</sequence>
<accession>A0AAW2HL61</accession>
<proteinExistence type="predicted"/>
<protein>
    <submittedName>
        <fullName evidence="2">Uncharacterized protein</fullName>
    </submittedName>
</protein>
<comment type="caution">
    <text evidence="2">The sequence shown here is derived from an EMBL/GenBank/DDBJ whole genome shotgun (WGS) entry which is preliminary data.</text>
</comment>
<dbReference type="PANTHER" id="PTHR13060">
    <property type="entry name" value="SGT1 PROTEIN HSGT1 SUPPRESSOR OF GCR2"/>
    <property type="match status" value="1"/>
</dbReference>